<dbReference type="GO" id="GO:0045892">
    <property type="term" value="P:negative regulation of DNA-templated transcription"/>
    <property type="evidence" value="ECO:0007669"/>
    <property type="project" value="InterPro"/>
</dbReference>
<dbReference type="Gene3D" id="1.10.357.10">
    <property type="entry name" value="Tetracycline Repressor, domain 2"/>
    <property type="match status" value="1"/>
</dbReference>
<dbReference type="Pfam" id="PF08360">
    <property type="entry name" value="TetR_C_5"/>
    <property type="match status" value="1"/>
</dbReference>
<dbReference type="EMBL" id="QXUL01000126">
    <property type="protein sequence ID" value="RIN06562.1"/>
    <property type="molecule type" value="Genomic_DNA"/>
</dbReference>
<proteinExistence type="predicted"/>
<comment type="caution">
    <text evidence="4">The sequence shown here is derived from an EMBL/GenBank/DDBJ whole genome shotgun (WGS) entry which is preliminary data.</text>
</comment>
<dbReference type="AlphaFoldDB" id="A0A418IJT5"/>
<dbReference type="PANTHER" id="PTHR30328">
    <property type="entry name" value="TRANSCRIPTIONAL REPRESSOR"/>
    <property type="match status" value="1"/>
</dbReference>
<evidence type="ECO:0000259" key="3">
    <source>
        <dbReference type="PROSITE" id="PS50977"/>
    </source>
</evidence>
<dbReference type="SUPFAM" id="SSF46689">
    <property type="entry name" value="Homeodomain-like"/>
    <property type="match status" value="1"/>
</dbReference>
<protein>
    <submittedName>
        <fullName evidence="4">TetR/AcrR family transcriptional regulator</fullName>
    </submittedName>
</protein>
<dbReference type="RefSeq" id="WP_017724082.1">
    <property type="nucleotide sequence ID" value="NZ_CP188055.1"/>
</dbReference>
<reference evidence="4 5" key="1">
    <citation type="journal article" date="2016" name="Front. Microbiol.">
        <title>Comprehensive Phylogenetic Analysis of Bovine Non-aureus Staphylococci Species Based on Whole-Genome Sequencing.</title>
        <authorList>
            <person name="Naushad S."/>
            <person name="Barkema H.W."/>
            <person name="Luby C."/>
            <person name="Condas L.A."/>
            <person name="Nobrega D.B."/>
            <person name="Carson D.A."/>
            <person name="De Buck J."/>
        </authorList>
    </citation>
    <scope>NUCLEOTIDE SEQUENCE [LARGE SCALE GENOMIC DNA]</scope>
    <source>
        <strain evidence="4 5">SNUC 102</strain>
    </source>
</reference>
<dbReference type="GO" id="GO:0003677">
    <property type="term" value="F:DNA binding"/>
    <property type="evidence" value="ECO:0007669"/>
    <property type="project" value="UniProtKB-UniRule"/>
</dbReference>
<feature type="domain" description="HTH tetR-type" evidence="3">
    <location>
        <begin position="10"/>
        <end position="70"/>
    </location>
</feature>
<dbReference type="InterPro" id="IPR050109">
    <property type="entry name" value="HTH-type_TetR-like_transc_reg"/>
</dbReference>
<dbReference type="PRINTS" id="PR00455">
    <property type="entry name" value="HTHTETR"/>
</dbReference>
<evidence type="ECO:0000256" key="1">
    <source>
        <dbReference type="ARBA" id="ARBA00023125"/>
    </source>
</evidence>
<evidence type="ECO:0000313" key="4">
    <source>
        <dbReference type="EMBL" id="RIN06562.1"/>
    </source>
</evidence>
<dbReference type="InterPro" id="IPR013571">
    <property type="entry name" value="Tscrpt_reg_QacR_C"/>
</dbReference>
<evidence type="ECO:0000256" key="2">
    <source>
        <dbReference type="PROSITE-ProRule" id="PRU00335"/>
    </source>
</evidence>
<name>A0A418IJT5_STAXY</name>
<gene>
    <name evidence="4" type="ORF">BU097_14155</name>
</gene>
<dbReference type="Proteomes" id="UP000285567">
    <property type="component" value="Unassembled WGS sequence"/>
</dbReference>
<dbReference type="GO" id="GO:0003700">
    <property type="term" value="F:DNA-binding transcription factor activity"/>
    <property type="evidence" value="ECO:0007669"/>
    <property type="project" value="InterPro"/>
</dbReference>
<feature type="DNA-binding region" description="H-T-H motif" evidence="2">
    <location>
        <begin position="33"/>
        <end position="52"/>
    </location>
</feature>
<organism evidence="4 5">
    <name type="scientific">Staphylococcus xylosus</name>
    <dbReference type="NCBI Taxonomy" id="1288"/>
    <lineage>
        <taxon>Bacteria</taxon>
        <taxon>Bacillati</taxon>
        <taxon>Bacillota</taxon>
        <taxon>Bacilli</taxon>
        <taxon>Bacillales</taxon>
        <taxon>Staphylococcaceae</taxon>
        <taxon>Staphylococcus</taxon>
    </lineage>
</organism>
<dbReference type="SUPFAM" id="SSF48498">
    <property type="entry name" value="Tetracyclin repressor-like, C-terminal domain"/>
    <property type="match status" value="1"/>
</dbReference>
<evidence type="ECO:0000313" key="5">
    <source>
        <dbReference type="Proteomes" id="UP000285567"/>
    </source>
</evidence>
<dbReference type="InterPro" id="IPR009057">
    <property type="entry name" value="Homeodomain-like_sf"/>
</dbReference>
<keyword evidence="5" id="KW-1185">Reference proteome</keyword>
<dbReference type="InterPro" id="IPR001647">
    <property type="entry name" value="HTH_TetR"/>
</dbReference>
<dbReference type="Pfam" id="PF00440">
    <property type="entry name" value="TetR_N"/>
    <property type="match status" value="1"/>
</dbReference>
<keyword evidence="1 2" id="KW-0238">DNA-binding</keyword>
<dbReference type="InterPro" id="IPR036271">
    <property type="entry name" value="Tet_transcr_reg_TetR-rel_C_sf"/>
</dbReference>
<dbReference type="Gene3D" id="1.10.10.60">
    <property type="entry name" value="Homeodomain-like"/>
    <property type="match status" value="1"/>
</dbReference>
<dbReference type="OrthoDB" id="9780939at2"/>
<sequence length="196" mass="22982">MSRPTGINSADTKQTITDIATKLFEHKGYNATSMGDIKNTTHYSKGTIYYHFKNKEELYLHCIKQVSQEFIKAWRTKSNDEESAEEQLYIWSDLNHLMQEKPIMNTIHEYFVSTKKNSYEIVIELYESEFNIVQEILKNGVRQGEFNKDLNIYDTSVLLYNFIASLENITLFGYSERKEQNNLYKHAIDLILPGLK</sequence>
<dbReference type="PANTHER" id="PTHR30328:SF54">
    <property type="entry name" value="HTH-TYPE TRANSCRIPTIONAL REPRESSOR SCO4008"/>
    <property type="match status" value="1"/>
</dbReference>
<dbReference type="PROSITE" id="PS50977">
    <property type="entry name" value="HTH_TETR_2"/>
    <property type="match status" value="1"/>
</dbReference>
<accession>A0A418IJT5</accession>